<evidence type="ECO:0000313" key="1">
    <source>
        <dbReference type="EMBL" id="BBX70348.1"/>
    </source>
</evidence>
<dbReference type="AlphaFoldDB" id="A0A7I7MDK2"/>
<protein>
    <submittedName>
        <fullName evidence="1">Uncharacterized protein</fullName>
    </submittedName>
</protein>
<reference evidence="1 2" key="1">
    <citation type="journal article" date="2019" name="Emerg. Microbes Infect.">
        <title>Comprehensive subspecies identification of 175 nontuberculous mycobacteria species based on 7547 genomic profiles.</title>
        <authorList>
            <person name="Matsumoto Y."/>
            <person name="Kinjo T."/>
            <person name="Motooka D."/>
            <person name="Nabeya D."/>
            <person name="Jung N."/>
            <person name="Uechi K."/>
            <person name="Horii T."/>
            <person name="Iida T."/>
            <person name="Fujita J."/>
            <person name="Nakamura S."/>
        </authorList>
    </citation>
    <scope>NUCLEOTIDE SEQUENCE [LARGE SCALE GENOMIC DNA]</scope>
    <source>
        <strain evidence="1 2">JCM 13323</strain>
    </source>
</reference>
<name>A0A7I7MDK2_9MYCO</name>
<dbReference type="Proteomes" id="UP000466514">
    <property type="component" value="Chromosome"/>
</dbReference>
<keyword evidence="2" id="KW-1185">Reference proteome</keyword>
<proteinExistence type="predicted"/>
<accession>A0A7I7MDK2</accession>
<dbReference type="EMBL" id="AP022574">
    <property type="protein sequence ID" value="BBX70348.1"/>
    <property type="molecule type" value="Genomic_DNA"/>
</dbReference>
<dbReference type="KEGG" id="mpsc:MPSYJ_38090"/>
<evidence type="ECO:0000313" key="2">
    <source>
        <dbReference type="Proteomes" id="UP000466514"/>
    </source>
</evidence>
<organism evidence="1 2">
    <name type="scientific">Mycolicibacterium psychrotolerans</name>
    <dbReference type="NCBI Taxonomy" id="216929"/>
    <lineage>
        <taxon>Bacteria</taxon>
        <taxon>Bacillati</taxon>
        <taxon>Actinomycetota</taxon>
        <taxon>Actinomycetes</taxon>
        <taxon>Mycobacteriales</taxon>
        <taxon>Mycobacteriaceae</taxon>
        <taxon>Mycolicibacterium</taxon>
    </lineage>
</organism>
<gene>
    <name evidence="1" type="ORF">MPSYJ_38090</name>
</gene>
<sequence length="119" mass="12687">MGSVAEARIDPVRMPTVLTLLFFCFLAAGTAAVLLVPSSAMVRSRGVVVGLRCTGEVSDDCREVELDVIVSRTDGGQFAAREIALIPESALGDFTPGAIIDTYYRPGDETSVAVRVPRR</sequence>